<evidence type="ECO:0000259" key="4">
    <source>
        <dbReference type="PROSITE" id="PS50195"/>
    </source>
</evidence>
<feature type="domain" description="PX" evidence="4">
    <location>
        <begin position="40"/>
        <end position="167"/>
    </location>
</feature>
<keyword evidence="2" id="KW-0175">Coiled coil</keyword>
<dbReference type="GO" id="GO:2000786">
    <property type="term" value="P:positive regulation of autophagosome assembly"/>
    <property type="evidence" value="ECO:0007669"/>
    <property type="project" value="TreeGrafter"/>
</dbReference>
<dbReference type="SUPFAM" id="SSF64268">
    <property type="entry name" value="PX domain"/>
    <property type="match status" value="1"/>
</dbReference>
<organism evidence="6">
    <name type="scientific">Lingula anatina</name>
    <name type="common">Brachiopod</name>
    <name type="synonym">Lingula unguis</name>
    <dbReference type="NCBI Taxonomy" id="7574"/>
    <lineage>
        <taxon>Eukaryota</taxon>
        <taxon>Metazoa</taxon>
        <taxon>Spiralia</taxon>
        <taxon>Lophotrochozoa</taxon>
        <taxon>Brachiopoda</taxon>
        <taxon>Linguliformea</taxon>
        <taxon>Lingulata</taxon>
        <taxon>Lingulida</taxon>
        <taxon>Linguloidea</taxon>
        <taxon>Lingulidae</taxon>
        <taxon>Lingula</taxon>
    </lineage>
</organism>
<dbReference type="GO" id="GO:0031201">
    <property type="term" value="C:SNARE complex"/>
    <property type="evidence" value="ECO:0007669"/>
    <property type="project" value="TreeGrafter"/>
</dbReference>
<dbReference type="InterPro" id="IPR036871">
    <property type="entry name" value="PX_dom_sf"/>
</dbReference>
<dbReference type="STRING" id="7574.A0A1S3IHE9"/>
<dbReference type="GO" id="GO:0015031">
    <property type="term" value="P:protein transport"/>
    <property type="evidence" value="ECO:0007669"/>
    <property type="project" value="InterPro"/>
</dbReference>
<dbReference type="CDD" id="cd06864">
    <property type="entry name" value="PX_SNX4"/>
    <property type="match status" value="1"/>
</dbReference>
<evidence type="ECO:0000313" key="7">
    <source>
        <dbReference type="RefSeq" id="XP_013422219.1"/>
    </source>
</evidence>
<sequence>MADEGENEVYSQDIMVDSKEEGEALPKSEPKKNLLKWMEITLSEPERRVGISMKMQETYMVYLIETKITDETVEGYGDPPTSIWRRYSEFEMLRNYLEVMYPFVVVPPLPEKKATFTWQKSTTDKFDPEFIERRRVGLENFVLRVASHPLMSQDELFRDFLKQEEGWREKLIETGYQAKGDSKLRTLSASYRIKKPDSRFEEMKSYSNELQSHIGNVLKIRAKLCDRLYAYHKVNANYGRVFSEWSALEKEMADGLQSAGHFVDVYASSIDALLEDEEQFADQLKEYYAFCDAVRNVCRRQELAQLNMEKAEENLTYKRNQRDQLAEGKTSGLSLTGLKSKLFGGDTAEQREEKLKVLDEQIKEAEAQVKTQTEEAREFVKDALQDLERFQRQKVKDLKESFTNYALFQIERCKKGIEVWQKTRECFEKM</sequence>
<feature type="compositionally biased region" description="Basic and acidic residues" evidence="3">
    <location>
        <begin position="16"/>
        <end position="28"/>
    </location>
</feature>
<dbReference type="Gene3D" id="1.20.1270.60">
    <property type="entry name" value="Arfaptin homology (AH) domain/BAR domain"/>
    <property type="match status" value="1"/>
</dbReference>
<dbReference type="GO" id="GO:0032266">
    <property type="term" value="F:phosphatidylinositol-3-phosphate binding"/>
    <property type="evidence" value="ECO:0007669"/>
    <property type="project" value="TreeGrafter"/>
</dbReference>
<name>A0A1S3IHE9_LINAN</name>
<dbReference type="Proteomes" id="UP000085678">
    <property type="component" value="Unplaced"/>
</dbReference>
<dbReference type="KEGG" id="lak:106182115"/>
<dbReference type="SMART" id="SM00312">
    <property type="entry name" value="PX"/>
    <property type="match status" value="1"/>
</dbReference>
<dbReference type="AlphaFoldDB" id="A0A1S3IHE9"/>
<protein>
    <submittedName>
        <fullName evidence="6 7">Sorting nexin-4-like</fullName>
    </submittedName>
</protein>
<dbReference type="Pfam" id="PF00787">
    <property type="entry name" value="PX"/>
    <property type="match status" value="1"/>
</dbReference>
<dbReference type="InterPro" id="IPR001683">
    <property type="entry name" value="PX_dom"/>
</dbReference>
<dbReference type="GeneID" id="106164244"/>
<keyword evidence="5" id="KW-1185">Reference proteome</keyword>
<feature type="region of interest" description="Disordered" evidence="3">
    <location>
        <begin position="1"/>
        <end position="28"/>
    </location>
</feature>
<dbReference type="InterPro" id="IPR034902">
    <property type="entry name" value="PX_SNX4"/>
</dbReference>
<dbReference type="Gene3D" id="3.30.1520.10">
    <property type="entry name" value="Phox-like domain"/>
    <property type="match status" value="1"/>
</dbReference>
<dbReference type="PANTHER" id="PTHR46596">
    <property type="entry name" value="SORTING NEXIN-4"/>
    <property type="match status" value="1"/>
</dbReference>
<dbReference type="PANTHER" id="PTHR46596:SF1">
    <property type="entry name" value="SORTING NEXIN-4"/>
    <property type="match status" value="1"/>
</dbReference>
<dbReference type="RefSeq" id="XP_013422219.1">
    <property type="nucleotide sequence ID" value="XM_013566765.1"/>
</dbReference>
<reference evidence="6" key="1">
    <citation type="submission" date="2023-09" db="UniProtKB">
        <authorList>
            <consortium name="RefSeq"/>
        </authorList>
    </citation>
    <scope>IDENTIFICATION</scope>
    <source>
        <tissue evidence="6 7">Gonads</tissue>
    </source>
</reference>
<dbReference type="GO" id="GO:0005886">
    <property type="term" value="C:plasma membrane"/>
    <property type="evidence" value="ECO:0007669"/>
    <property type="project" value="TreeGrafter"/>
</dbReference>
<feature type="coiled-coil region" evidence="2">
    <location>
        <begin position="348"/>
        <end position="382"/>
    </location>
</feature>
<dbReference type="PROSITE" id="PS50195">
    <property type="entry name" value="PX"/>
    <property type="match status" value="1"/>
</dbReference>
<accession>A0A1S3IHE9</accession>
<dbReference type="GO" id="GO:0031901">
    <property type="term" value="C:early endosome membrane"/>
    <property type="evidence" value="ECO:0007669"/>
    <property type="project" value="TreeGrafter"/>
</dbReference>
<dbReference type="InterPro" id="IPR034783">
    <property type="entry name" value="SNX4"/>
</dbReference>
<evidence type="ECO:0000256" key="2">
    <source>
        <dbReference type="SAM" id="Coils"/>
    </source>
</evidence>
<gene>
    <name evidence="6" type="primary">LOC106164244</name>
    <name evidence="7" type="synonym">LOC106182115</name>
</gene>
<dbReference type="RefSeq" id="XP_013397548.1">
    <property type="nucleotide sequence ID" value="XM_013542094.2"/>
</dbReference>
<comment type="similarity">
    <text evidence="1">Belongs to the sorting nexin family.</text>
</comment>
<evidence type="ECO:0000313" key="5">
    <source>
        <dbReference type="Proteomes" id="UP000085678"/>
    </source>
</evidence>
<proteinExistence type="inferred from homology"/>
<dbReference type="InterPro" id="IPR027267">
    <property type="entry name" value="AH/BAR_dom_sf"/>
</dbReference>
<dbReference type="OrthoDB" id="289314at2759"/>
<evidence type="ECO:0000256" key="3">
    <source>
        <dbReference type="SAM" id="MobiDB-lite"/>
    </source>
</evidence>
<dbReference type="OMA" id="LQKSGHY"/>
<evidence type="ECO:0000256" key="1">
    <source>
        <dbReference type="ARBA" id="ARBA00010883"/>
    </source>
</evidence>
<dbReference type="KEGG" id="lak:106164244"/>
<dbReference type="GeneID" id="106182115"/>
<evidence type="ECO:0000313" key="6">
    <source>
        <dbReference type="RefSeq" id="XP_013397548.1"/>
    </source>
</evidence>